<accession>A0A0E3GWE4</accession>
<dbReference type="OrthoDB" id="50367at2157"/>
<evidence type="ECO:0000313" key="16">
    <source>
        <dbReference type="Proteomes" id="UP000076770"/>
    </source>
</evidence>
<dbReference type="EMBL" id="CP033240">
    <property type="protein sequence ID" value="AZF81083.1"/>
    <property type="molecule type" value="Genomic_DNA"/>
</dbReference>
<evidence type="ECO:0000313" key="11">
    <source>
        <dbReference type="EMBL" id="QPG50524.1"/>
    </source>
</evidence>
<evidence type="ECO:0000313" key="19">
    <source>
        <dbReference type="Proteomes" id="UP000273194"/>
    </source>
</evidence>
<dbReference type="InterPro" id="IPR029052">
    <property type="entry name" value="Metallo-depent_PP-like"/>
</dbReference>
<reference evidence="11 24" key="6">
    <citation type="journal article" date="2020" name="Nat. Commun.">
        <title>The structures of two archaeal type IV pili illuminate evolutionary relationships.</title>
        <authorList>
            <person name="Wang F."/>
            <person name="Baquero D.P."/>
            <person name="Su Z."/>
            <person name="Beltran L.C."/>
            <person name="Prangishvili D."/>
            <person name="Krupovic M."/>
            <person name="Egelman E.H."/>
        </authorList>
    </citation>
    <scope>NUCLEOTIDE SEQUENCE [LARGE SCALE GENOMIC DNA]</scope>
    <source>
        <strain evidence="11 24">POZ149</strain>
    </source>
</reference>
<dbReference type="EMBL" id="CP033235">
    <property type="protein sequence ID" value="AZF68005.1"/>
    <property type="molecule type" value="Genomic_DNA"/>
</dbReference>
<reference evidence="16" key="2">
    <citation type="submission" date="2016-04" db="EMBL/GenBank/DDBJ databases">
        <authorList>
            <person name="Shah S.A."/>
            <person name="Garrett R.A."/>
        </authorList>
    </citation>
    <scope>NUCLEOTIDE SEQUENCE [LARGE SCALE GENOMIC DNA]</scope>
    <source>
        <strain evidence="16">ATCC 35091 / DSM 1616 / JCM 8930 / NBRC 15331 / P1</strain>
    </source>
</reference>
<protein>
    <submittedName>
        <fullName evidence="3">Uncharacterized protein</fullName>
    </submittedName>
</protein>
<evidence type="ECO:0000313" key="24">
    <source>
        <dbReference type="Proteomes" id="UP000594632"/>
    </source>
</evidence>
<dbReference type="KEGG" id="ssof:SULC_1227"/>
<dbReference type="KEGG" id="ssol:SULB_1229"/>
<evidence type="ECO:0000313" key="18">
    <source>
        <dbReference type="Proteomes" id="UP000269431"/>
    </source>
</evidence>
<dbReference type="EMBL" id="CP033237">
    <property type="protein sequence ID" value="AZF73245.1"/>
    <property type="molecule type" value="Genomic_DNA"/>
</dbReference>
<dbReference type="EMBL" id="CP011056">
    <property type="protein sequence ID" value="AKA76234.1"/>
    <property type="molecule type" value="Genomic_DNA"/>
</dbReference>
<evidence type="ECO:0000313" key="15">
    <source>
        <dbReference type="Proteomes" id="UP000033106"/>
    </source>
</evidence>
<dbReference type="EMBL" id="CP033241">
    <property type="protein sequence ID" value="AZF83721.1"/>
    <property type="molecule type" value="Genomic_DNA"/>
</dbReference>
<evidence type="ECO:0000313" key="23">
    <source>
        <dbReference type="Proteomes" id="UP000282269"/>
    </source>
</evidence>
<dbReference type="EMBL" id="LT549890">
    <property type="protein sequence ID" value="SAI83752.1"/>
    <property type="molecule type" value="Genomic_DNA"/>
</dbReference>
<gene>
    <name evidence="11" type="ORF">HFC64_12545</name>
    <name evidence="12" type="ORF">SSOP1_0198</name>
    <name evidence="3" type="ORF">SULA_1228</name>
    <name evidence="1" type="ORF">SULB_1229</name>
    <name evidence="2" type="ORF">SULC_1227</name>
    <name evidence="4" type="ORF">SULG_06070</name>
    <name evidence="5" type="ORF">SULH_06070</name>
    <name evidence="6" type="ORF">SULI_06070</name>
    <name evidence="7" type="ORF">SULM_06070</name>
    <name evidence="8" type="ORF">SULN_06070</name>
    <name evidence="9" type="ORF">SULO_06080</name>
    <name evidence="10" type="ORF">SULZ_06315</name>
</gene>
<reference evidence="12" key="3">
    <citation type="submission" date="2016-04" db="EMBL/GenBank/DDBJ databases">
        <authorList>
            <person name="Evans L.H."/>
            <person name="Alamgir A."/>
            <person name="Owens N."/>
            <person name="Weber N.D."/>
            <person name="Virtaneva K."/>
            <person name="Barbian K."/>
            <person name="Babar A."/>
            <person name="Rosenke K."/>
        </authorList>
    </citation>
    <scope>NUCLEOTIDE SEQUENCE</scope>
    <source>
        <strain evidence="12">P1</strain>
    </source>
</reference>
<evidence type="ECO:0000313" key="21">
    <source>
        <dbReference type="Proteomes" id="UP000275843"/>
    </source>
</evidence>
<dbReference type="Gene3D" id="3.60.21.10">
    <property type="match status" value="1"/>
</dbReference>
<dbReference type="CDD" id="cd00838">
    <property type="entry name" value="MPP_superfamily"/>
    <property type="match status" value="1"/>
</dbReference>
<evidence type="ECO:0000313" key="13">
    <source>
        <dbReference type="Proteomes" id="UP000033057"/>
    </source>
</evidence>
<dbReference type="Proteomes" id="UP000267993">
    <property type="component" value="Chromosome"/>
</dbReference>
<dbReference type="EMBL" id="CP050869">
    <property type="protein sequence ID" value="QPG50524.1"/>
    <property type="molecule type" value="Genomic_DNA"/>
</dbReference>
<dbReference type="EMBL" id="CP033238">
    <property type="protein sequence ID" value="AZF75870.1"/>
    <property type="molecule type" value="Genomic_DNA"/>
</dbReference>
<dbReference type="EMBL" id="CP033239">
    <property type="protein sequence ID" value="AZF78477.1"/>
    <property type="molecule type" value="Genomic_DNA"/>
</dbReference>
<dbReference type="SUPFAM" id="SSF56300">
    <property type="entry name" value="Metallo-dependent phosphatases"/>
    <property type="match status" value="1"/>
</dbReference>
<dbReference type="Proteomes" id="UP000594632">
    <property type="component" value="Chromosome"/>
</dbReference>
<dbReference type="PATRIC" id="fig|2287.6.peg.1285"/>
<dbReference type="EMBL" id="CP033236">
    <property type="protein sequence ID" value="AZF70625.1"/>
    <property type="molecule type" value="Genomic_DNA"/>
</dbReference>
<proteinExistence type="predicted"/>
<dbReference type="Proteomes" id="UP000278715">
    <property type="component" value="Chromosome"/>
</dbReference>
<evidence type="ECO:0000313" key="12">
    <source>
        <dbReference type="EMBL" id="SAI83752.1"/>
    </source>
</evidence>
<evidence type="ECO:0000313" key="17">
    <source>
        <dbReference type="Proteomes" id="UP000267993"/>
    </source>
</evidence>
<dbReference type="Proteomes" id="UP000273443">
    <property type="component" value="Chromosome"/>
</dbReference>
<dbReference type="Proteomes" id="UP000282269">
    <property type="component" value="Chromosome"/>
</dbReference>
<evidence type="ECO:0000313" key="9">
    <source>
        <dbReference type="EMBL" id="AZF81083.1"/>
    </source>
</evidence>
<evidence type="ECO:0000313" key="6">
    <source>
        <dbReference type="EMBL" id="AZF73245.1"/>
    </source>
</evidence>
<evidence type="ECO:0000313" key="22">
    <source>
        <dbReference type="Proteomes" id="UP000278715"/>
    </source>
</evidence>
<evidence type="ECO:0000313" key="2">
    <source>
        <dbReference type="EMBL" id="AKA76234.1"/>
    </source>
</evidence>
<dbReference type="AlphaFoldDB" id="A0A0E3GWE4"/>
<dbReference type="Proteomes" id="UP000076770">
    <property type="component" value="Chromosome i"/>
</dbReference>
<evidence type="ECO:0000313" key="14">
    <source>
        <dbReference type="Proteomes" id="UP000033085"/>
    </source>
</evidence>
<evidence type="ECO:0000313" key="7">
    <source>
        <dbReference type="EMBL" id="AZF75870.1"/>
    </source>
</evidence>
<dbReference type="Proteomes" id="UP000275843">
    <property type="component" value="Chromosome"/>
</dbReference>
<evidence type="ECO:0000313" key="8">
    <source>
        <dbReference type="EMBL" id="AZF78477.1"/>
    </source>
</evidence>
<dbReference type="GeneID" id="24780124"/>
<dbReference type="KEGG" id="ssoa:SULA_1228"/>
<dbReference type="Proteomes" id="UP000033085">
    <property type="component" value="Chromosome"/>
</dbReference>
<reference evidence="3" key="5">
    <citation type="submission" date="2018-10" db="EMBL/GenBank/DDBJ databases">
        <authorList>
            <person name="McCarthy S."/>
            <person name="Gradnigo J."/>
            <person name="Johnson T."/>
            <person name="Payne S."/>
            <person name="Lipzen A."/>
            <person name="Schackwitz W."/>
            <person name="Martin J."/>
            <person name="Moriyama E."/>
            <person name="Blum P."/>
        </authorList>
    </citation>
    <scope>NUCLEOTIDE SEQUENCE</scope>
    <source>
        <strain evidence="1">SARC-B</strain>
        <strain evidence="2">SARC-C</strain>
        <strain evidence="3">SULA</strain>
    </source>
</reference>
<reference evidence="13 14" key="1">
    <citation type="journal article" date="2015" name="Genome Announc.">
        <title>Complete Genome Sequence of Sulfolobus solfataricus Strain 98/2 and Evolved Derivatives.</title>
        <authorList>
            <person name="McCarthy S."/>
            <person name="Gradnigo J."/>
            <person name="Johnson T."/>
            <person name="Payne S."/>
            <person name="Lipzen A."/>
            <person name="Martin J."/>
            <person name="Schackwitz W."/>
            <person name="Moriyama E."/>
            <person name="Blum P."/>
        </authorList>
    </citation>
    <scope>NUCLEOTIDE SEQUENCE [LARGE SCALE GENOMIC DNA]</scope>
    <source>
        <strain evidence="13">98/2 SULC</strain>
        <strain evidence="1">SARC-B</strain>
        <strain evidence="2">SARC-C</strain>
        <strain evidence="3 15">SULA</strain>
        <strain evidence="14">SULB</strain>
    </source>
</reference>
<evidence type="ECO:0000313" key="3">
    <source>
        <dbReference type="EMBL" id="AKA78926.1"/>
    </source>
</evidence>
<evidence type="ECO:0000313" key="1">
    <source>
        <dbReference type="EMBL" id="AKA73536.1"/>
    </source>
</evidence>
<evidence type="ECO:0000313" key="4">
    <source>
        <dbReference type="EMBL" id="AZF68005.1"/>
    </source>
</evidence>
<reference evidence="17 18" key="4">
    <citation type="journal article" date="2018" name="Proc. Natl. Acad. Sci. U.S.A.">
        <title>Nonmutational mechanism of inheritance in the Archaeon Sulfolobus solfataricus.</title>
        <authorList>
            <person name="Payne S."/>
            <person name="McCarthy S."/>
            <person name="Johnson T."/>
            <person name="North E."/>
            <person name="Blum P."/>
        </authorList>
    </citation>
    <scope>NUCLEOTIDE SEQUENCE [LARGE SCALE GENOMIC DNA]</scope>
    <source>
        <strain evidence="5 17">SARC-H</strain>
        <strain evidence="6 21">SARC-I</strain>
        <strain evidence="8 22">SARC-N</strain>
        <strain evidence="9 23">SARC-O</strain>
        <strain evidence="10 18">SUL120</strain>
        <strain evidence="4 19">SULG</strain>
        <strain evidence="7 20">SULM</strain>
    </source>
</reference>
<organism evidence="3 15">
    <name type="scientific">Saccharolobus solfataricus</name>
    <name type="common">Sulfolobus solfataricus</name>
    <dbReference type="NCBI Taxonomy" id="2287"/>
    <lineage>
        <taxon>Archaea</taxon>
        <taxon>Thermoproteota</taxon>
        <taxon>Thermoprotei</taxon>
        <taxon>Sulfolobales</taxon>
        <taxon>Sulfolobaceae</taxon>
        <taxon>Saccharolobus</taxon>
    </lineage>
</organism>
<dbReference type="Proteomes" id="UP000033106">
    <property type="component" value="Chromosome"/>
</dbReference>
<dbReference type="EMBL" id="CP011057">
    <property type="protein sequence ID" value="AKA78926.1"/>
    <property type="molecule type" value="Genomic_DNA"/>
</dbReference>
<dbReference type="Proteomes" id="UP000033057">
    <property type="component" value="Chromosome"/>
</dbReference>
<evidence type="ECO:0000313" key="20">
    <source>
        <dbReference type="Proteomes" id="UP000273443"/>
    </source>
</evidence>
<dbReference type="RefSeq" id="WP_009990458.1">
    <property type="nucleotide sequence ID" value="NZ_CP011055.2"/>
</dbReference>
<dbReference type="Proteomes" id="UP000269431">
    <property type="component" value="Chromosome"/>
</dbReference>
<sequence length="168" mass="18715">MSGMVRKVILIAGFQCNLDLINFVNELDADLFVGLGDIECPQFIRGFIGITGDMEDVSVLKYLKSTGKYLNKYLNISSDFSTDIVISHYPPKGSITGIINGVRVGSQEVLAKVLSNQPRILLHAHSEVQKEYYINNTRVISIGNFSMGYYGEYYPEQGEVKLARVVLP</sequence>
<name>A0A0E3GWE4_SACSO</name>
<evidence type="ECO:0000313" key="10">
    <source>
        <dbReference type="EMBL" id="AZF83721.1"/>
    </source>
</evidence>
<dbReference type="Proteomes" id="UP000273194">
    <property type="component" value="Chromosome"/>
</dbReference>
<dbReference type="GeneID" id="44129180"/>
<evidence type="ECO:0000313" key="5">
    <source>
        <dbReference type="EMBL" id="AZF70625.1"/>
    </source>
</evidence>
<dbReference type="EMBL" id="CP011055">
    <property type="protein sequence ID" value="AKA73536.1"/>
    <property type="molecule type" value="Genomic_DNA"/>
</dbReference>